<evidence type="ECO:0000259" key="5">
    <source>
        <dbReference type="PROSITE" id="PS51733"/>
    </source>
</evidence>
<dbReference type="NCBIfam" id="TIGR00121">
    <property type="entry name" value="birA_ligase"/>
    <property type="match status" value="1"/>
</dbReference>
<dbReference type="SUPFAM" id="SSF55681">
    <property type="entry name" value="Class II aaRS and biotin synthetases"/>
    <property type="match status" value="1"/>
</dbReference>
<protein>
    <recommendedName>
        <fullName evidence="3">biotin--[biotin carboxyl-carrier protein] ligase</fullName>
        <ecNumber evidence="3">6.3.4.15</ecNumber>
    </recommendedName>
</protein>
<name>A0A1G8I305_9RHOB</name>
<dbReference type="OrthoDB" id="9807064at2"/>
<dbReference type="AlphaFoldDB" id="A0A1G8I305"/>
<dbReference type="InterPro" id="IPR004408">
    <property type="entry name" value="Biotin_CoA_COase_ligase"/>
</dbReference>
<dbReference type="GO" id="GO:0005737">
    <property type="term" value="C:cytoplasm"/>
    <property type="evidence" value="ECO:0007669"/>
    <property type="project" value="TreeGrafter"/>
</dbReference>
<dbReference type="EMBL" id="FNEB01000001">
    <property type="protein sequence ID" value="SDI13253.1"/>
    <property type="molecule type" value="Genomic_DNA"/>
</dbReference>
<reference evidence="6 7" key="1">
    <citation type="submission" date="2016-10" db="EMBL/GenBank/DDBJ databases">
        <authorList>
            <person name="de Groot N.N."/>
        </authorList>
    </citation>
    <scope>NUCLEOTIDE SEQUENCE [LARGE SCALE GENOMIC DNA]</scope>
    <source>
        <strain evidence="6 7">DSM 28010</strain>
    </source>
</reference>
<dbReference type="RefSeq" id="WP_090026546.1">
    <property type="nucleotide sequence ID" value="NZ_FNEB01000001.1"/>
</dbReference>
<gene>
    <name evidence="6" type="ORF">SAMN05421850_101747</name>
</gene>
<dbReference type="Gene3D" id="3.30.930.10">
    <property type="entry name" value="Bira Bifunctional Protein, Domain 2"/>
    <property type="match status" value="1"/>
</dbReference>
<evidence type="ECO:0000313" key="6">
    <source>
        <dbReference type="EMBL" id="SDI13253.1"/>
    </source>
</evidence>
<dbReference type="InterPro" id="IPR004143">
    <property type="entry name" value="BPL_LPL_catalytic"/>
</dbReference>
<sequence length="257" mass="27178">MSWPTGYGRRVLAEVDSTNAEAARLAPTLQGPEWILALRQTQGRGRRGRAWTDPQGNFAGTLVLRPDGPPDQVALLSFVAALSLFDACVAVTGRPEVFALKWPNDVLLNGGKLAGILLESTGSAGGVTYLAIGIGVNLQDAPGAAGIEPGALRPVSLLAETGARVTPEEFLDVLAEAFAAWKHRFDTYGFAPIREAWLARAARLGQEITARTQRQTLTGRFETVDERGNLVLAAETGRVAIPAADIFFDGGADASGN</sequence>
<proteinExistence type="predicted"/>
<keyword evidence="7" id="KW-1185">Reference proteome</keyword>
<dbReference type="EC" id="6.3.4.15" evidence="3"/>
<keyword evidence="2" id="KW-0092">Biotin</keyword>
<dbReference type="Proteomes" id="UP000199340">
    <property type="component" value="Unassembled WGS sequence"/>
</dbReference>
<feature type="domain" description="BPL/LPL catalytic" evidence="5">
    <location>
        <begin position="1"/>
        <end position="186"/>
    </location>
</feature>
<dbReference type="Pfam" id="PF03099">
    <property type="entry name" value="BPL_LplA_LipB"/>
    <property type="match status" value="1"/>
</dbReference>
<evidence type="ECO:0000256" key="3">
    <source>
        <dbReference type="ARBA" id="ARBA00024227"/>
    </source>
</evidence>
<evidence type="ECO:0000256" key="2">
    <source>
        <dbReference type="ARBA" id="ARBA00023267"/>
    </source>
</evidence>
<dbReference type="CDD" id="cd16442">
    <property type="entry name" value="BPL"/>
    <property type="match status" value="1"/>
</dbReference>
<organism evidence="6 7">
    <name type="scientific">Lutimaribacter saemankumensis</name>
    <dbReference type="NCBI Taxonomy" id="490829"/>
    <lineage>
        <taxon>Bacteria</taxon>
        <taxon>Pseudomonadati</taxon>
        <taxon>Pseudomonadota</taxon>
        <taxon>Alphaproteobacteria</taxon>
        <taxon>Rhodobacterales</taxon>
        <taxon>Roseobacteraceae</taxon>
        <taxon>Lutimaribacter</taxon>
    </lineage>
</organism>
<dbReference type="Pfam" id="PF02237">
    <property type="entry name" value="BPL_C"/>
    <property type="match status" value="1"/>
</dbReference>
<dbReference type="PROSITE" id="PS51733">
    <property type="entry name" value="BPL_LPL_CATALYTIC"/>
    <property type="match status" value="1"/>
</dbReference>
<evidence type="ECO:0000256" key="4">
    <source>
        <dbReference type="ARBA" id="ARBA00047846"/>
    </source>
</evidence>
<dbReference type="GO" id="GO:0004077">
    <property type="term" value="F:biotin--[biotin carboxyl-carrier protein] ligase activity"/>
    <property type="evidence" value="ECO:0007669"/>
    <property type="project" value="UniProtKB-EC"/>
</dbReference>
<dbReference type="PANTHER" id="PTHR12835">
    <property type="entry name" value="BIOTIN PROTEIN LIGASE"/>
    <property type="match status" value="1"/>
</dbReference>
<dbReference type="PANTHER" id="PTHR12835:SF5">
    <property type="entry name" value="BIOTIN--PROTEIN LIGASE"/>
    <property type="match status" value="1"/>
</dbReference>
<evidence type="ECO:0000256" key="1">
    <source>
        <dbReference type="ARBA" id="ARBA00022598"/>
    </source>
</evidence>
<keyword evidence="1 6" id="KW-0436">Ligase</keyword>
<accession>A0A1G8I305</accession>
<dbReference type="InterPro" id="IPR045864">
    <property type="entry name" value="aa-tRNA-synth_II/BPL/LPL"/>
</dbReference>
<dbReference type="STRING" id="490829.SAMN05421850_101747"/>
<comment type="catalytic activity">
    <reaction evidence="4">
        <text>biotin + L-lysyl-[protein] + ATP = N(6)-biotinyl-L-lysyl-[protein] + AMP + diphosphate + H(+)</text>
        <dbReference type="Rhea" id="RHEA:11756"/>
        <dbReference type="Rhea" id="RHEA-COMP:9752"/>
        <dbReference type="Rhea" id="RHEA-COMP:10505"/>
        <dbReference type="ChEBI" id="CHEBI:15378"/>
        <dbReference type="ChEBI" id="CHEBI:29969"/>
        <dbReference type="ChEBI" id="CHEBI:30616"/>
        <dbReference type="ChEBI" id="CHEBI:33019"/>
        <dbReference type="ChEBI" id="CHEBI:57586"/>
        <dbReference type="ChEBI" id="CHEBI:83144"/>
        <dbReference type="ChEBI" id="CHEBI:456215"/>
        <dbReference type="EC" id="6.3.4.15"/>
    </reaction>
</comment>
<dbReference type="InterPro" id="IPR003142">
    <property type="entry name" value="BPL_C"/>
</dbReference>
<evidence type="ECO:0000313" key="7">
    <source>
        <dbReference type="Proteomes" id="UP000199340"/>
    </source>
</evidence>